<evidence type="ECO:0000256" key="3">
    <source>
        <dbReference type="ARBA" id="ARBA00022833"/>
    </source>
</evidence>
<reference evidence="5" key="2">
    <citation type="submission" date="2025-09" db="UniProtKB">
        <authorList>
            <consortium name="Ensembl"/>
        </authorList>
    </citation>
    <scope>IDENTIFICATION</scope>
</reference>
<dbReference type="Pfam" id="PF00622">
    <property type="entry name" value="SPRY"/>
    <property type="match status" value="1"/>
</dbReference>
<dbReference type="InterPro" id="IPR043136">
    <property type="entry name" value="B30.2/SPRY_sf"/>
</dbReference>
<name>A0A8C1MKK1_CYPCA</name>
<dbReference type="PANTHER" id="PTHR25465:SF5">
    <property type="entry name" value="E3 UBIQUITIN_ISG15 LIGASE TRIM25-RELATED"/>
    <property type="match status" value="1"/>
</dbReference>
<dbReference type="Pfam" id="PF13765">
    <property type="entry name" value="PRY"/>
    <property type="match status" value="1"/>
</dbReference>
<dbReference type="Proteomes" id="UP000694427">
    <property type="component" value="Unplaced"/>
</dbReference>
<dbReference type="PROSITE" id="PS50188">
    <property type="entry name" value="B302_SPRY"/>
    <property type="match status" value="1"/>
</dbReference>
<evidence type="ECO:0000313" key="5">
    <source>
        <dbReference type="Ensembl" id="ENSCCRP00010076177.1"/>
    </source>
</evidence>
<keyword evidence="6" id="KW-1185">Reference proteome</keyword>
<dbReference type="InterPro" id="IPR013320">
    <property type="entry name" value="ConA-like_dom_sf"/>
</dbReference>
<accession>A0A8C1MKK1</accession>
<dbReference type="GO" id="GO:0005737">
    <property type="term" value="C:cytoplasm"/>
    <property type="evidence" value="ECO:0007669"/>
    <property type="project" value="UniProtKB-ARBA"/>
</dbReference>
<dbReference type="Ensembl" id="ENSCCRT00010084427.1">
    <property type="protein sequence ID" value="ENSCCRP00010076177.1"/>
    <property type="gene ID" value="ENSCCRG00010033216.1"/>
</dbReference>
<dbReference type="PANTHER" id="PTHR25465">
    <property type="entry name" value="B-BOX DOMAIN CONTAINING"/>
    <property type="match status" value="1"/>
</dbReference>
<dbReference type="GO" id="GO:0008270">
    <property type="term" value="F:zinc ion binding"/>
    <property type="evidence" value="ECO:0007669"/>
    <property type="project" value="UniProtKB-KW"/>
</dbReference>
<evidence type="ECO:0000256" key="1">
    <source>
        <dbReference type="ARBA" id="ARBA00022723"/>
    </source>
</evidence>
<protein>
    <recommendedName>
        <fullName evidence="4">B30.2/SPRY domain-containing protein</fullName>
    </recommendedName>
</protein>
<reference evidence="5" key="1">
    <citation type="submission" date="2025-08" db="UniProtKB">
        <authorList>
            <consortium name="Ensembl"/>
        </authorList>
    </citation>
    <scope>IDENTIFICATION</scope>
</reference>
<dbReference type="Gene3D" id="2.60.120.920">
    <property type="match status" value="1"/>
</dbReference>
<dbReference type="CDD" id="cd16040">
    <property type="entry name" value="SPRY_PRY_SNTX"/>
    <property type="match status" value="1"/>
</dbReference>
<keyword evidence="2" id="KW-0863">Zinc-finger</keyword>
<evidence type="ECO:0000313" key="6">
    <source>
        <dbReference type="Proteomes" id="UP000694427"/>
    </source>
</evidence>
<evidence type="ECO:0000259" key="4">
    <source>
        <dbReference type="PROSITE" id="PS50188"/>
    </source>
</evidence>
<dbReference type="InterPro" id="IPR051051">
    <property type="entry name" value="E3_ubiq-ligase_TRIM/RNF"/>
</dbReference>
<keyword evidence="3" id="KW-0862">Zinc</keyword>
<dbReference type="SMART" id="SM00589">
    <property type="entry name" value="PRY"/>
    <property type="match status" value="1"/>
</dbReference>
<dbReference type="SUPFAM" id="SSF49899">
    <property type="entry name" value="Concanavalin A-like lectins/glucanases"/>
    <property type="match status" value="1"/>
</dbReference>
<keyword evidence="1" id="KW-0479">Metal-binding</keyword>
<dbReference type="InterPro" id="IPR006574">
    <property type="entry name" value="PRY"/>
</dbReference>
<feature type="domain" description="B30.2/SPRY" evidence="4">
    <location>
        <begin position="75"/>
        <end position="270"/>
    </location>
</feature>
<proteinExistence type="predicted"/>
<dbReference type="InterPro" id="IPR003877">
    <property type="entry name" value="SPRY_dom"/>
</dbReference>
<sequence>MKTHIKYILKHISEVIVKLYIYNYYLLINNIHLEYYQLLTGWAIARSFATGSNSVIKKTENISKLKMYGMYLERVCLCKLNEIHLILFSSDCRFLTLDPNTVNELLRLSEGNRAAKGTAKVHSYPDHPDRFDGYRQVLSRESVCGRCYWELEWGGVRGVDISVSYKSISRKGGDECLFGFNDQSWSLYCYPDCYLFWHNSIQTDLPVKSISRRIGVYVDHSVGTLSFYNVYRNTVSLIYTVQTTFTQTLYLGINVSSGSSVKLCDLKAEIET</sequence>
<dbReference type="PRINTS" id="PR01407">
    <property type="entry name" value="BUTYPHLNCDUF"/>
</dbReference>
<dbReference type="InterPro" id="IPR003879">
    <property type="entry name" value="Butyrophylin_SPRY"/>
</dbReference>
<dbReference type="SMART" id="SM00449">
    <property type="entry name" value="SPRY"/>
    <property type="match status" value="1"/>
</dbReference>
<dbReference type="InterPro" id="IPR001870">
    <property type="entry name" value="B30.2/SPRY"/>
</dbReference>
<organism evidence="5 6">
    <name type="scientific">Cyprinus carpio</name>
    <name type="common">Common carp</name>
    <dbReference type="NCBI Taxonomy" id="7962"/>
    <lineage>
        <taxon>Eukaryota</taxon>
        <taxon>Metazoa</taxon>
        <taxon>Chordata</taxon>
        <taxon>Craniata</taxon>
        <taxon>Vertebrata</taxon>
        <taxon>Euteleostomi</taxon>
        <taxon>Actinopterygii</taxon>
        <taxon>Neopterygii</taxon>
        <taxon>Teleostei</taxon>
        <taxon>Ostariophysi</taxon>
        <taxon>Cypriniformes</taxon>
        <taxon>Cyprinidae</taxon>
        <taxon>Cyprininae</taxon>
        <taxon>Cyprinus</taxon>
    </lineage>
</organism>
<evidence type="ECO:0000256" key="2">
    <source>
        <dbReference type="ARBA" id="ARBA00022771"/>
    </source>
</evidence>
<dbReference type="AlphaFoldDB" id="A0A8C1MKK1"/>